<dbReference type="AlphaFoldDB" id="A0A6N9H5I5"/>
<dbReference type="Proteomes" id="UP000469215">
    <property type="component" value="Unassembled WGS sequence"/>
</dbReference>
<dbReference type="SUPFAM" id="SSF53822">
    <property type="entry name" value="Periplasmic binding protein-like I"/>
    <property type="match status" value="1"/>
</dbReference>
<dbReference type="PROSITE" id="PS51257">
    <property type="entry name" value="PROKAR_LIPOPROTEIN"/>
    <property type="match status" value="1"/>
</dbReference>
<evidence type="ECO:0000256" key="1">
    <source>
        <dbReference type="ARBA" id="ARBA00010062"/>
    </source>
</evidence>
<feature type="chain" id="PRO_5038356293" evidence="3">
    <location>
        <begin position="28"/>
        <end position="409"/>
    </location>
</feature>
<reference evidence="5 6" key="1">
    <citation type="submission" date="2020-01" db="EMBL/GenBank/DDBJ databases">
        <authorList>
            <person name="Deng T."/>
        </authorList>
    </citation>
    <scope>NUCLEOTIDE SEQUENCE [LARGE SCALE GENOMIC DNA]</scope>
    <source>
        <strain evidence="5 6">5221</strain>
    </source>
</reference>
<accession>A0A6N9H5I5</accession>
<dbReference type="EMBL" id="WWEQ01000011">
    <property type="protein sequence ID" value="MYM19185.1"/>
    <property type="molecule type" value="Genomic_DNA"/>
</dbReference>
<evidence type="ECO:0000256" key="3">
    <source>
        <dbReference type="SAM" id="SignalP"/>
    </source>
</evidence>
<evidence type="ECO:0000259" key="4">
    <source>
        <dbReference type="Pfam" id="PF13458"/>
    </source>
</evidence>
<proteinExistence type="inferred from homology"/>
<keyword evidence="6" id="KW-1185">Reference proteome</keyword>
<dbReference type="CDD" id="cd06342">
    <property type="entry name" value="PBP1_ABC_LIVBP-like"/>
    <property type="match status" value="1"/>
</dbReference>
<comment type="similarity">
    <text evidence="1">Belongs to the leucine-binding protein family.</text>
</comment>
<evidence type="ECO:0000313" key="5">
    <source>
        <dbReference type="EMBL" id="MYM19185.1"/>
    </source>
</evidence>
<evidence type="ECO:0000256" key="2">
    <source>
        <dbReference type="ARBA" id="ARBA00022729"/>
    </source>
</evidence>
<feature type="domain" description="Leucine-binding protein" evidence="4">
    <location>
        <begin position="72"/>
        <end position="362"/>
    </location>
</feature>
<organism evidence="5 6">
    <name type="scientific">Brevibacterium rongguiense</name>
    <dbReference type="NCBI Taxonomy" id="2695267"/>
    <lineage>
        <taxon>Bacteria</taxon>
        <taxon>Bacillati</taxon>
        <taxon>Actinomycetota</taxon>
        <taxon>Actinomycetes</taxon>
        <taxon>Micrococcales</taxon>
        <taxon>Brevibacteriaceae</taxon>
        <taxon>Brevibacterium</taxon>
    </lineage>
</organism>
<name>A0A6N9H5I5_9MICO</name>
<keyword evidence="2 3" id="KW-0732">Signal</keyword>
<dbReference type="Pfam" id="PF13458">
    <property type="entry name" value="Peripla_BP_6"/>
    <property type="match status" value="1"/>
</dbReference>
<comment type="caution">
    <text evidence="5">The sequence shown here is derived from an EMBL/GenBank/DDBJ whole genome shotgun (WGS) entry which is preliminary data.</text>
</comment>
<sequence>MQRKSRLVSLAAAAGVAALMLSGCANSGGSSGGGEESGGAKNQLPAQDSIEVPQDAAKAAGDGKGKCESGTSIAYVGALTGPNAQLGINIVNGVQTALNEHNDANPDCKIELKKFDTEGDPAKATGPSAQAVKEDKIIGVVGLPFSGESKATGKIFEDAGLVHITPAATNPELTQNGWKTFFRGLGNDTVQGPALAKLTEKVGSSKVCLVQDDSDYGMGLAKQVKSALGDKLACEDKVTTGQKDFGPTAQKVTDAKADAVIYSGYYAEGAPFDNQLSNQGFEGVFIGPDGVKDTEFVKQAGSAASNAYYTCACVPGDLIKDFSDAYEKVSNGTAPGTYSVEGYDTATVLMAGIDSGIKDRKKLEEWVKDYDKPGYGKTYKWDDKGELTDKTVYGYKTDGDKIVSVGKID</sequence>
<gene>
    <name evidence="5" type="ORF">GSY69_04155</name>
</gene>
<evidence type="ECO:0000313" key="6">
    <source>
        <dbReference type="Proteomes" id="UP000469215"/>
    </source>
</evidence>
<dbReference type="InterPro" id="IPR028081">
    <property type="entry name" value="Leu-bd"/>
</dbReference>
<protein>
    <submittedName>
        <fullName evidence="5">ABC transporter substrate-binding protein</fullName>
    </submittedName>
</protein>
<dbReference type="PANTHER" id="PTHR47151:SF2">
    <property type="entry name" value="AMINO ACID BINDING PROTEIN"/>
    <property type="match status" value="1"/>
</dbReference>
<dbReference type="InterPro" id="IPR028082">
    <property type="entry name" value="Peripla_BP_I"/>
</dbReference>
<dbReference type="Gene3D" id="3.40.50.2300">
    <property type="match status" value="2"/>
</dbReference>
<feature type="signal peptide" evidence="3">
    <location>
        <begin position="1"/>
        <end position="27"/>
    </location>
</feature>
<dbReference type="PANTHER" id="PTHR47151">
    <property type="entry name" value="LEU/ILE/VAL-BINDING ABC TRANSPORTER SUBUNIT"/>
    <property type="match status" value="1"/>
</dbReference>